<dbReference type="Gene3D" id="3.20.20.70">
    <property type="entry name" value="Aldolase class I"/>
    <property type="match status" value="1"/>
</dbReference>
<dbReference type="Proteomes" id="UP001501570">
    <property type="component" value="Unassembled WGS sequence"/>
</dbReference>
<accession>A0ABP9SIU5</accession>
<feature type="domain" description="NADH:flavin oxidoreductase/NADH oxidase N-terminal" evidence="1">
    <location>
        <begin position="5"/>
        <end position="329"/>
    </location>
</feature>
<dbReference type="PANTHER" id="PTHR22893">
    <property type="entry name" value="NADH OXIDOREDUCTASE-RELATED"/>
    <property type="match status" value="1"/>
</dbReference>
<reference evidence="3" key="1">
    <citation type="journal article" date="2019" name="Int. J. Syst. Evol. Microbiol.">
        <title>The Global Catalogue of Microorganisms (GCM) 10K type strain sequencing project: providing services to taxonomists for standard genome sequencing and annotation.</title>
        <authorList>
            <consortium name="The Broad Institute Genomics Platform"/>
            <consortium name="The Broad Institute Genome Sequencing Center for Infectious Disease"/>
            <person name="Wu L."/>
            <person name="Ma J."/>
        </authorList>
    </citation>
    <scope>NUCLEOTIDE SEQUENCE [LARGE SCALE GENOMIC DNA]</scope>
    <source>
        <strain evidence="3">JCM 18304</strain>
    </source>
</reference>
<proteinExistence type="predicted"/>
<dbReference type="SUPFAM" id="SSF51395">
    <property type="entry name" value="FMN-linked oxidoreductases"/>
    <property type="match status" value="1"/>
</dbReference>
<protein>
    <submittedName>
        <fullName evidence="2">Alkene reductase</fullName>
    </submittedName>
</protein>
<dbReference type="CDD" id="cd02933">
    <property type="entry name" value="OYE_like_FMN"/>
    <property type="match status" value="1"/>
</dbReference>
<dbReference type="InterPro" id="IPR013785">
    <property type="entry name" value="Aldolase_TIM"/>
</dbReference>
<dbReference type="RefSeq" id="WP_345635933.1">
    <property type="nucleotide sequence ID" value="NZ_BAABJQ010000025.1"/>
</dbReference>
<dbReference type="InterPro" id="IPR045247">
    <property type="entry name" value="Oye-like"/>
</dbReference>
<sequence length="360" mass="38612">MSLAYQPVTIGRYQARNRLVMAPMTRNRAYGPGASPTDLMATYYAQRASAGLIITEGVQPSPIGQAFPNTPGLHSAEQVEAWRAVTAPVHERGGLIFAQLQHGGRIGHPSLYEDRLTPVGPSPVRAAGMTFTADGPQEFVTPSPLDQAGIRATISDFASAARNAIEAGFDGVEIHAANGYLLHQFLSTNANLRTDEWGGTAHGRIRFTVEVARAVAEAIGADRVGLRISPVIGYSDIREDDHRATYLALLDALNPLGLAYLHLAEGADTEFTESLRQRWHGTLILNPSTPGGHTGPEALKLIEAGLADLVSFGGLFLANPDLPERLRTGGLLNTPDQDRFYGGDHRGYTDYPTLAALGEE</sequence>
<evidence type="ECO:0000313" key="2">
    <source>
        <dbReference type="EMBL" id="GAA5195997.1"/>
    </source>
</evidence>
<name>A0ABP9SIU5_9ACTN</name>
<organism evidence="2 3">
    <name type="scientific">Rugosimonospora acidiphila</name>
    <dbReference type="NCBI Taxonomy" id="556531"/>
    <lineage>
        <taxon>Bacteria</taxon>
        <taxon>Bacillati</taxon>
        <taxon>Actinomycetota</taxon>
        <taxon>Actinomycetes</taxon>
        <taxon>Micromonosporales</taxon>
        <taxon>Micromonosporaceae</taxon>
        <taxon>Rugosimonospora</taxon>
    </lineage>
</organism>
<keyword evidence="3" id="KW-1185">Reference proteome</keyword>
<evidence type="ECO:0000313" key="3">
    <source>
        <dbReference type="Proteomes" id="UP001501570"/>
    </source>
</evidence>
<dbReference type="PANTHER" id="PTHR22893:SF91">
    <property type="entry name" value="NADPH DEHYDROGENASE 2-RELATED"/>
    <property type="match status" value="1"/>
</dbReference>
<evidence type="ECO:0000259" key="1">
    <source>
        <dbReference type="Pfam" id="PF00724"/>
    </source>
</evidence>
<gene>
    <name evidence="2" type="ORF">GCM10023322_63930</name>
</gene>
<dbReference type="EMBL" id="BAABJQ010000025">
    <property type="protein sequence ID" value="GAA5195997.1"/>
    <property type="molecule type" value="Genomic_DNA"/>
</dbReference>
<dbReference type="InterPro" id="IPR001155">
    <property type="entry name" value="OxRdtase_FMN_N"/>
</dbReference>
<dbReference type="Pfam" id="PF00724">
    <property type="entry name" value="Oxidored_FMN"/>
    <property type="match status" value="1"/>
</dbReference>
<comment type="caution">
    <text evidence="2">The sequence shown here is derived from an EMBL/GenBank/DDBJ whole genome shotgun (WGS) entry which is preliminary data.</text>
</comment>